<dbReference type="Proteomes" id="UP000595814">
    <property type="component" value="Chromosome"/>
</dbReference>
<keyword evidence="2" id="KW-1185">Reference proteome</keyword>
<proteinExistence type="predicted"/>
<accession>A0AC61MW27</accession>
<name>A0AC61MW27_9FIRM</name>
<evidence type="ECO:0000313" key="1">
    <source>
        <dbReference type="EMBL" id="QQK07193.1"/>
    </source>
</evidence>
<sequence length="306" mass="34766">MKGLLILIKNKKFNFNKNDIKSLIYLAPSLIVFILFMVIPLLYTVYLSFFKWNMVSPKKEFVGLENYISIFQNKDNYRIILNSLLYIILLTIFCCVIPYILSFVLEQIITKFKNIYKSLIFIPSVISLVVASILFTWILNPVSGPLSIILGKIGLSIPFWSKMEGWVIVVISLITSWKVFGYNFIVLYASIAGISRELIEAAKLDNLSNTKIFLKIILPMSSATGVYIFIITIVQGVQYVFTPIKVITQGGPDNASSNLIYSSYQQAFEMYNTGSSSALSVITMIIFAILLILEFKFVEKGVYYEN</sequence>
<reference evidence="1 2" key="1">
    <citation type="journal article" date="2022" name="Int. J. Syst. Evol. Microbiol.">
        <title>Miniphocaeibacter halophilus sp. nov., an ammonium-tolerant acetate-producing bacterium isolated from a biogas system.</title>
        <authorList>
            <person name="Schnurer A."/>
            <person name="Singh A."/>
            <person name="Bi S."/>
            <person name="Qiao W."/>
            <person name="Westerholm M."/>
        </authorList>
    </citation>
    <scope>NUCLEOTIDE SEQUENCE [LARGE SCALE GENOMIC DNA]</scope>
    <source>
        <strain evidence="1 2">AMB_01</strain>
    </source>
</reference>
<protein>
    <submittedName>
        <fullName evidence="1">Sugar ABC transporter permease</fullName>
    </submittedName>
</protein>
<organism evidence="1 2">
    <name type="scientific">Miniphocaeibacter halophilus</name>
    <dbReference type="NCBI Taxonomy" id="2931922"/>
    <lineage>
        <taxon>Bacteria</taxon>
        <taxon>Bacillati</taxon>
        <taxon>Bacillota</taxon>
        <taxon>Tissierellia</taxon>
        <taxon>Tissierellales</taxon>
        <taxon>Peptoniphilaceae</taxon>
        <taxon>Miniphocaeibacter</taxon>
    </lineage>
</organism>
<gene>
    <name evidence="1" type="ORF">JFY71_07640</name>
</gene>
<evidence type="ECO:0000313" key="2">
    <source>
        <dbReference type="Proteomes" id="UP000595814"/>
    </source>
</evidence>
<dbReference type="EMBL" id="CP066744">
    <property type="protein sequence ID" value="QQK07193.1"/>
    <property type="molecule type" value="Genomic_DNA"/>
</dbReference>